<dbReference type="SUPFAM" id="SSF56112">
    <property type="entry name" value="Protein kinase-like (PK-like)"/>
    <property type="match status" value="1"/>
</dbReference>
<proteinExistence type="predicted"/>
<feature type="region of interest" description="Disordered" evidence="1">
    <location>
        <begin position="1"/>
        <end position="22"/>
    </location>
</feature>
<dbReference type="Pfam" id="PF07714">
    <property type="entry name" value="PK_Tyr_Ser-Thr"/>
    <property type="match status" value="1"/>
</dbReference>
<dbReference type="PANTHER" id="PTHR48055">
    <property type="entry name" value="LEUCINE-RICH REPEAT RECEPTOR PROTEIN KINASE EMS1"/>
    <property type="match status" value="1"/>
</dbReference>
<dbReference type="Proteomes" id="UP000789508">
    <property type="component" value="Unassembled WGS sequence"/>
</dbReference>
<dbReference type="Gene3D" id="1.10.510.10">
    <property type="entry name" value="Transferase(Phosphotransferase) domain 1"/>
    <property type="match status" value="1"/>
</dbReference>
<evidence type="ECO:0000259" key="2">
    <source>
        <dbReference type="PROSITE" id="PS50011"/>
    </source>
</evidence>
<dbReference type="GO" id="GO:0005524">
    <property type="term" value="F:ATP binding"/>
    <property type="evidence" value="ECO:0007669"/>
    <property type="project" value="InterPro"/>
</dbReference>
<comment type="caution">
    <text evidence="3">The sequence shown here is derived from an EMBL/GenBank/DDBJ whole genome shotgun (WGS) entry which is preliminary data.</text>
</comment>
<keyword evidence="4" id="KW-1185">Reference proteome</keyword>
<dbReference type="InterPro" id="IPR011009">
    <property type="entry name" value="Kinase-like_dom_sf"/>
</dbReference>
<dbReference type="InterPro" id="IPR000719">
    <property type="entry name" value="Prot_kinase_dom"/>
</dbReference>
<dbReference type="AlphaFoldDB" id="A0A9N8YTL2"/>
<name>A0A9N8YTL2_9GLOM</name>
<evidence type="ECO:0000256" key="1">
    <source>
        <dbReference type="SAM" id="MobiDB-lite"/>
    </source>
</evidence>
<organism evidence="3 4">
    <name type="scientific">Ambispora leptoticha</name>
    <dbReference type="NCBI Taxonomy" id="144679"/>
    <lineage>
        <taxon>Eukaryota</taxon>
        <taxon>Fungi</taxon>
        <taxon>Fungi incertae sedis</taxon>
        <taxon>Mucoromycota</taxon>
        <taxon>Glomeromycotina</taxon>
        <taxon>Glomeromycetes</taxon>
        <taxon>Archaeosporales</taxon>
        <taxon>Ambisporaceae</taxon>
        <taxon>Ambispora</taxon>
    </lineage>
</organism>
<gene>
    <name evidence="3" type="ORF">ALEPTO_LOCUS757</name>
</gene>
<evidence type="ECO:0000313" key="4">
    <source>
        <dbReference type="Proteomes" id="UP000789508"/>
    </source>
</evidence>
<evidence type="ECO:0000313" key="3">
    <source>
        <dbReference type="EMBL" id="CAG8447064.1"/>
    </source>
</evidence>
<accession>A0A9N8YTL2</accession>
<dbReference type="PANTHER" id="PTHR48055:SF46">
    <property type="entry name" value="LEUCINE-RICH REPEAT SERINE_THREONINE-PROTEIN KINASE 1"/>
    <property type="match status" value="1"/>
</dbReference>
<sequence>MRDHVSSNSESQTTTFPDESTDDEFCECSNTFKLGRICDPCTRYREKKRASIIKHFDNWSCGNEHLDEYLKKHQLSAVDNPHTDFNIKWVDFSEFDDVTLLDSGGEGTIYKAIWKKGPIGIGDKLIVLKALHTTKDFDNKFINEAICWGITKHPGTSSYMMILEYAARGNLHAFLKKNHPLSWELKIKIIYDIANTLRFFHQAGFAHRDLHISNILHTETGNFYVSDLGLGSAWDQNSTKVNEFELSFSILSIGEVDDKATSELCFTITNENMLEIPEDFKISE</sequence>
<dbReference type="InterPro" id="IPR001245">
    <property type="entry name" value="Ser-Thr/Tyr_kinase_cat_dom"/>
</dbReference>
<dbReference type="PROSITE" id="PS50011">
    <property type="entry name" value="PROTEIN_KINASE_DOM"/>
    <property type="match status" value="1"/>
</dbReference>
<dbReference type="OrthoDB" id="544350at2759"/>
<reference evidence="3" key="1">
    <citation type="submission" date="2021-06" db="EMBL/GenBank/DDBJ databases">
        <authorList>
            <person name="Kallberg Y."/>
            <person name="Tangrot J."/>
            <person name="Rosling A."/>
        </authorList>
    </citation>
    <scope>NUCLEOTIDE SEQUENCE</scope>
    <source>
        <strain evidence="3">FL130A</strain>
    </source>
</reference>
<dbReference type="InterPro" id="IPR051564">
    <property type="entry name" value="LRR_receptor-like_kinase"/>
</dbReference>
<feature type="domain" description="Protein kinase" evidence="2">
    <location>
        <begin position="95"/>
        <end position="284"/>
    </location>
</feature>
<protein>
    <submittedName>
        <fullName evidence="3">14690_t:CDS:1</fullName>
    </submittedName>
</protein>
<dbReference type="EMBL" id="CAJVPS010000062">
    <property type="protein sequence ID" value="CAG8447064.1"/>
    <property type="molecule type" value="Genomic_DNA"/>
</dbReference>
<feature type="compositionally biased region" description="Polar residues" evidence="1">
    <location>
        <begin position="1"/>
        <end position="18"/>
    </location>
</feature>
<dbReference type="GO" id="GO:0004672">
    <property type="term" value="F:protein kinase activity"/>
    <property type="evidence" value="ECO:0007669"/>
    <property type="project" value="InterPro"/>
</dbReference>